<dbReference type="CDD" id="cd01347">
    <property type="entry name" value="ligand_gated_channel"/>
    <property type="match status" value="1"/>
</dbReference>
<keyword evidence="6" id="KW-0732">Signal</keyword>
<evidence type="ECO:0000256" key="12">
    <source>
        <dbReference type="PROSITE-ProRule" id="PRU01360"/>
    </source>
</evidence>
<evidence type="ECO:0000256" key="9">
    <source>
        <dbReference type="ARBA" id="ARBA00023077"/>
    </source>
</evidence>
<keyword evidence="5 12" id="KW-0812">Transmembrane</keyword>
<dbReference type="AlphaFoldDB" id="A0A1H1X6S1"/>
<dbReference type="SUPFAM" id="SSF56935">
    <property type="entry name" value="Porins"/>
    <property type="match status" value="1"/>
</dbReference>
<dbReference type="InterPro" id="IPR039426">
    <property type="entry name" value="TonB-dep_rcpt-like"/>
</dbReference>
<gene>
    <name evidence="17" type="ORF">SAMN05444158_4187</name>
</gene>
<dbReference type="GO" id="GO:0015344">
    <property type="term" value="F:siderophore uptake transmembrane transporter activity"/>
    <property type="evidence" value="ECO:0007669"/>
    <property type="project" value="TreeGrafter"/>
</dbReference>
<comment type="subcellular location">
    <subcellularLocation>
        <location evidence="1 12">Cell outer membrane</location>
        <topology evidence="1 12">Multi-pass membrane protein</topology>
    </subcellularLocation>
</comment>
<dbReference type="InterPro" id="IPR037066">
    <property type="entry name" value="Plug_dom_sf"/>
</dbReference>
<dbReference type="GO" id="GO:0009279">
    <property type="term" value="C:cell outer membrane"/>
    <property type="evidence" value="ECO:0007669"/>
    <property type="project" value="UniProtKB-SubCell"/>
</dbReference>
<keyword evidence="11 12" id="KW-0998">Cell outer membrane</keyword>
<dbReference type="Pfam" id="PF07715">
    <property type="entry name" value="Plug"/>
    <property type="match status" value="1"/>
</dbReference>
<dbReference type="InterPro" id="IPR012910">
    <property type="entry name" value="Plug_dom"/>
</dbReference>
<evidence type="ECO:0000256" key="8">
    <source>
        <dbReference type="ARBA" id="ARBA00023065"/>
    </source>
</evidence>
<evidence type="ECO:0000256" key="6">
    <source>
        <dbReference type="ARBA" id="ARBA00022729"/>
    </source>
</evidence>
<evidence type="ECO:0000259" key="15">
    <source>
        <dbReference type="Pfam" id="PF00593"/>
    </source>
</evidence>
<evidence type="ECO:0000256" key="4">
    <source>
        <dbReference type="ARBA" id="ARBA00022496"/>
    </source>
</evidence>
<dbReference type="PANTHER" id="PTHR32552">
    <property type="entry name" value="FERRICHROME IRON RECEPTOR-RELATED"/>
    <property type="match status" value="1"/>
</dbReference>
<feature type="compositionally biased region" description="Low complexity" evidence="14">
    <location>
        <begin position="72"/>
        <end position="84"/>
    </location>
</feature>
<dbReference type="Gene3D" id="2.170.130.10">
    <property type="entry name" value="TonB-dependent receptor, plug domain"/>
    <property type="match status" value="1"/>
</dbReference>
<proteinExistence type="inferred from homology"/>
<keyword evidence="7" id="KW-0408">Iron</keyword>
<protein>
    <submittedName>
        <fullName evidence="17">Iron complex outermembrane recepter protein</fullName>
    </submittedName>
</protein>
<keyword evidence="8" id="KW-0406">Ion transport</keyword>
<evidence type="ECO:0000256" key="11">
    <source>
        <dbReference type="ARBA" id="ARBA00023237"/>
    </source>
</evidence>
<dbReference type="Proteomes" id="UP000243904">
    <property type="component" value="Chromosome I"/>
</dbReference>
<dbReference type="InterPro" id="IPR000531">
    <property type="entry name" value="Beta-barrel_TonB"/>
</dbReference>
<evidence type="ECO:0000256" key="3">
    <source>
        <dbReference type="ARBA" id="ARBA00022452"/>
    </source>
</evidence>
<evidence type="ECO:0000256" key="2">
    <source>
        <dbReference type="ARBA" id="ARBA00022448"/>
    </source>
</evidence>
<evidence type="ECO:0000256" key="10">
    <source>
        <dbReference type="ARBA" id="ARBA00023136"/>
    </source>
</evidence>
<keyword evidence="10 12" id="KW-0472">Membrane</keyword>
<keyword evidence="18" id="KW-1185">Reference proteome</keyword>
<evidence type="ECO:0000256" key="1">
    <source>
        <dbReference type="ARBA" id="ARBA00004571"/>
    </source>
</evidence>
<keyword evidence="3 12" id="KW-1134">Transmembrane beta strand</keyword>
<keyword evidence="2 12" id="KW-0813">Transport</keyword>
<keyword evidence="4" id="KW-0410">Iron transport</keyword>
<name>A0A1H1X6S1_9BRAD</name>
<feature type="domain" description="TonB-dependent receptor-like beta-barrel" evidence="15">
    <location>
        <begin position="375"/>
        <end position="794"/>
    </location>
</feature>
<dbReference type="Pfam" id="PF00593">
    <property type="entry name" value="TonB_dep_Rec_b-barrel"/>
    <property type="match status" value="1"/>
</dbReference>
<keyword evidence="9 13" id="KW-0798">TonB box</keyword>
<evidence type="ECO:0000313" key="17">
    <source>
        <dbReference type="EMBL" id="SDT05055.1"/>
    </source>
</evidence>
<dbReference type="Gene3D" id="2.40.170.20">
    <property type="entry name" value="TonB-dependent receptor, beta-barrel domain"/>
    <property type="match status" value="1"/>
</dbReference>
<evidence type="ECO:0000256" key="7">
    <source>
        <dbReference type="ARBA" id="ARBA00023004"/>
    </source>
</evidence>
<dbReference type="InterPro" id="IPR036942">
    <property type="entry name" value="Beta-barrel_TonB_sf"/>
</dbReference>
<reference evidence="18" key="1">
    <citation type="submission" date="2016-10" db="EMBL/GenBank/DDBJ databases">
        <authorList>
            <person name="Varghese N."/>
            <person name="Submissions S."/>
        </authorList>
    </citation>
    <scope>NUCLEOTIDE SEQUENCE [LARGE SCALE GENOMIC DNA]</scope>
    <source>
        <strain evidence="18">GAS369</strain>
    </source>
</reference>
<evidence type="ECO:0000259" key="16">
    <source>
        <dbReference type="Pfam" id="PF07715"/>
    </source>
</evidence>
<feature type="compositionally biased region" description="Polar residues" evidence="14">
    <location>
        <begin position="59"/>
        <end position="68"/>
    </location>
</feature>
<sequence>MSTFRICELRARSRGCGRLAEPSSSTEPYSAKRHCLSASALPLSLALLLFVSAERPASAQTASGQNRGTLEPVVVSPAKPKPASRIGADASGAGKRIRPAAARNTAKPKPQPAVNVEAARTPLNTNVVATSASRLGLTVMETPASVEIVDQQKMQEQGYRTTTETAQGAVGVLSGDAAGAPAGFSMRGFTYSGVNVLYNGIWTGPQDITSRVMDTANLDRVEFLKGPSSLMSGLDAIGGSVNYVTRTPTSGPIKNELDTSLDSLGTYRTHFGSGGSTAVAGLDYRFDVSQSKVASFIDGDFENLTNFSTQLNYRVSDTFKVFAAIEYKNDGGHAYWGTPLVPLSFAGPFAKSGVVSGTAVNTFDGSILGPLTVDSRTLTTNYNVADNSVGAHELWLRGGFEWALSNDVTIKNQVYDYSAQRHWFDSETYAFDLASSTIDRDRFFVTHNQHVTGDNTDLAWNGAFFGMENRLAAQLQVSRNDIKFTQEGNPDVFPADTVSVLNPDPGGYDVPGGPPEPDVRNSHLDTLAGSIEDRLKLTPMLALIGGVRVDDFRLERDGINFDGTIPAGQPFSKTWTPVSYRAAYTFEPVHNLVFYSMYATAFDPAAAGIFSVTPGTSLELTSSRIYETGVKQLFWDGKAEWTLAAYDIQRQNVYVQINDTTSALAGEIRTKGIELSGAVNPVDNVKLWANAAVTQARYANFYIDGESVSGNTPSNVAPLIVNAGASYRFNNWRWPVEIGGSLRYVGNRYLFEDDATTMDAYTTADLYAFVDIPKRDLPWQGIDTMRVKFRVRNITNAVYAAWSDPGYPDQVLLGAPRTYELSASAKW</sequence>
<organism evidence="17 18">
    <name type="scientific">Bradyrhizobium canariense</name>
    <dbReference type="NCBI Taxonomy" id="255045"/>
    <lineage>
        <taxon>Bacteria</taxon>
        <taxon>Pseudomonadati</taxon>
        <taxon>Pseudomonadota</taxon>
        <taxon>Alphaproteobacteria</taxon>
        <taxon>Hyphomicrobiales</taxon>
        <taxon>Nitrobacteraceae</taxon>
        <taxon>Bradyrhizobium</taxon>
    </lineage>
</organism>
<comment type="similarity">
    <text evidence="12 13">Belongs to the TonB-dependent receptor family.</text>
</comment>
<dbReference type="PROSITE" id="PS52016">
    <property type="entry name" value="TONB_DEPENDENT_REC_3"/>
    <property type="match status" value="1"/>
</dbReference>
<feature type="domain" description="TonB-dependent receptor plug" evidence="16">
    <location>
        <begin position="139"/>
        <end position="239"/>
    </location>
</feature>
<feature type="region of interest" description="Disordered" evidence="14">
    <location>
        <begin position="59"/>
        <end position="113"/>
    </location>
</feature>
<evidence type="ECO:0000256" key="13">
    <source>
        <dbReference type="RuleBase" id="RU003357"/>
    </source>
</evidence>
<dbReference type="EMBL" id="LT629750">
    <property type="protein sequence ID" value="SDT05055.1"/>
    <property type="molecule type" value="Genomic_DNA"/>
</dbReference>
<evidence type="ECO:0000256" key="5">
    <source>
        <dbReference type="ARBA" id="ARBA00022692"/>
    </source>
</evidence>
<dbReference type="PANTHER" id="PTHR32552:SF68">
    <property type="entry name" value="FERRICHROME OUTER MEMBRANE TRANSPORTER_PHAGE RECEPTOR"/>
    <property type="match status" value="1"/>
</dbReference>
<evidence type="ECO:0000313" key="18">
    <source>
        <dbReference type="Proteomes" id="UP000243904"/>
    </source>
</evidence>
<accession>A0A1H1X6S1</accession>
<evidence type="ECO:0000256" key="14">
    <source>
        <dbReference type="SAM" id="MobiDB-lite"/>
    </source>
</evidence>